<evidence type="ECO:0000313" key="4">
    <source>
        <dbReference type="Proteomes" id="UP000325003"/>
    </source>
</evidence>
<evidence type="ECO:0000256" key="1">
    <source>
        <dbReference type="ARBA" id="ARBA00006525"/>
    </source>
</evidence>
<dbReference type="RefSeq" id="WP_149727827.1">
    <property type="nucleotide sequence ID" value="NZ_VUJV01000003.1"/>
</dbReference>
<dbReference type="SUPFAM" id="SSF102405">
    <property type="entry name" value="MCP/YpsA-like"/>
    <property type="match status" value="1"/>
</dbReference>
<dbReference type="PANTHER" id="PTHR43022">
    <property type="entry name" value="PROTEIN SMF"/>
    <property type="match status" value="1"/>
</dbReference>
<evidence type="ECO:0000313" key="3">
    <source>
        <dbReference type="EMBL" id="KAA1418485.1"/>
    </source>
</evidence>
<comment type="similarity">
    <text evidence="1">Belongs to the DprA/Smf family.</text>
</comment>
<feature type="domain" description="Smf/DprA SLOG" evidence="2">
    <location>
        <begin position="76"/>
        <end position="294"/>
    </location>
</feature>
<dbReference type="Pfam" id="PF02481">
    <property type="entry name" value="DNA_processg_A"/>
    <property type="match status" value="1"/>
</dbReference>
<name>A0A5B1LCW6_9ACTN</name>
<dbReference type="EMBL" id="VUJV01000003">
    <property type="protein sequence ID" value="KAA1418485.1"/>
    <property type="molecule type" value="Genomic_DNA"/>
</dbReference>
<dbReference type="NCBIfam" id="TIGR00732">
    <property type="entry name" value="dprA"/>
    <property type="match status" value="1"/>
</dbReference>
<comment type="caution">
    <text evidence="3">The sequence shown here is derived from an EMBL/GenBank/DDBJ whole genome shotgun (WGS) entry which is preliminary data.</text>
</comment>
<dbReference type="InterPro" id="IPR057666">
    <property type="entry name" value="DrpA_SLOG"/>
</dbReference>
<organism evidence="3 4">
    <name type="scientific">Nocardioides humilatus</name>
    <dbReference type="NCBI Taxonomy" id="2607660"/>
    <lineage>
        <taxon>Bacteria</taxon>
        <taxon>Bacillati</taxon>
        <taxon>Actinomycetota</taxon>
        <taxon>Actinomycetes</taxon>
        <taxon>Propionibacteriales</taxon>
        <taxon>Nocardioidaceae</taxon>
        <taxon>Nocardioides</taxon>
    </lineage>
</organism>
<gene>
    <name evidence="3" type="primary">dprA</name>
    <name evidence="3" type="ORF">F0U44_08200</name>
</gene>
<proteinExistence type="inferred from homology"/>
<sequence length="379" mass="39098">MSLDEERRARVILSLVSEPGDWGFTTLAHELGGRALLEALHSDPDRHDLLSAAAARLSTVDGDATLARAAAAGMRFVIPGDAEWPEQLTALHGSDPLNERGGVPIGLWVRGPLLLDTLTDSVSIVGSRTSSSYGEEIAAGIAGQVAAAGHPVISGAAFGIDYAAHRGAVSMQGHTVAVLACGADRIYPPAHRRMLEHLAAEHAIVSEAPPGAAAQRVRFLARNRLIAALAKGSVIVEAAARSGALNTANWAQRLNRVVMAVPGPVSSGSSEGAHHLIRVGAATLVTGGADVLELVGGSGQHLVSEPRGPSTRRDRMSVKQRQVLDAVPVTCGATAVSIATVAGLGIIEVRKALGRLEDAGLVTQAGGSWVVRPETSAMV</sequence>
<dbReference type="Proteomes" id="UP000325003">
    <property type="component" value="Unassembled WGS sequence"/>
</dbReference>
<reference evidence="3 4" key="2">
    <citation type="submission" date="2019-09" db="EMBL/GenBank/DDBJ databases">
        <authorList>
            <person name="Jin C."/>
        </authorList>
    </citation>
    <scope>NUCLEOTIDE SEQUENCE [LARGE SCALE GENOMIC DNA]</scope>
    <source>
        <strain evidence="3 4">BN130099</strain>
    </source>
</reference>
<accession>A0A5B1LCW6</accession>
<dbReference type="GO" id="GO:0009294">
    <property type="term" value="P:DNA-mediated transformation"/>
    <property type="evidence" value="ECO:0007669"/>
    <property type="project" value="InterPro"/>
</dbReference>
<protein>
    <submittedName>
        <fullName evidence="3">DNA-protecting protein DprA</fullName>
    </submittedName>
</protein>
<dbReference type="AlphaFoldDB" id="A0A5B1LCW6"/>
<dbReference type="InterPro" id="IPR003488">
    <property type="entry name" value="DprA"/>
</dbReference>
<keyword evidence="4" id="KW-1185">Reference proteome</keyword>
<dbReference type="Gene3D" id="3.40.50.450">
    <property type="match status" value="1"/>
</dbReference>
<reference evidence="3 4" key="1">
    <citation type="submission" date="2019-09" db="EMBL/GenBank/DDBJ databases">
        <title>Nocardioides panacisoli sp. nov., isolated from the soil of a ginseng field.</title>
        <authorList>
            <person name="Cho C."/>
        </authorList>
    </citation>
    <scope>NUCLEOTIDE SEQUENCE [LARGE SCALE GENOMIC DNA]</scope>
    <source>
        <strain evidence="3 4">BN130099</strain>
    </source>
</reference>
<evidence type="ECO:0000259" key="2">
    <source>
        <dbReference type="Pfam" id="PF02481"/>
    </source>
</evidence>
<dbReference type="PANTHER" id="PTHR43022:SF1">
    <property type="entry name" value="PROTEIN SMF"/>
    <property type="match status" value="1"/>
</dbReference>